<gene>
    <name evidence="1" type="ORF">EYH02_02900</name>
</gene>
<accession>A0A832YXJ4</accession>
<organism evidence="1 2">
    <name type="scientific">Ignisphaera aggregans</name>
    <dbReference type="NCBI Taxonomy" id="334771"/>
    <lineage>
        <taxon>Archaea</taxon>
        <taxon>Thermoproteota</taxon>
        <taxon>Thermoprotei</taxon>
        <taxon>Desulfurococcales</taxon>
        <taxon>Desulfurococcaceae</taxon>
        <taxon>Ignisphaera</taxon>
    </lineage>
</organism>
<dbReference type="Proteomes" id="UP000605805">
    <property type="component" value="Unassembled WGS sequence"/>
</dbReference>
<evidence type="ECO:0000313" key="2">
    <source>
        <dbReference type="Proteomes" id="UP000605805"/>
    </source>
</evidence>
<dbReference type="AlphaFoldDB" id="A0A832YXJ4"/>
<reference evidence="1" key="1">
    <citation type="journal article" date="2020" name="ISME J.">
        <title>Gammaproteobacteria mediating utilization of methyl-, sulfur- and petroleum organic compounds in deep ocean hydrothermal plumes.</title>
        <authorList>
            <person name="Zhou Z."/>
            <person name="Liu Y."/>
            <person name="Pan J."/>
            <person name="Cron B.R."/>
            <person name="Toner B.M."/>
            <person name="Anantharaman K."/>
            <person name="Breier J.A."/>
            <person name="Dick G.J."/>
            <person name="Li M."/>
        </authorList>
    </citation>
    <scope>NUCLEOTIDE SEQUENCE</scope>
    <source>
        <strain evidence="1">SZUA-1435</strain>
    </source>
</reference>
<evidence type="ECO:0000313" key="1">
    <source>
        <dbReference type="EMBL" id="HIP57003.1"/>
    </source>
</evidence>
<name>A0A832YXJ4_9CREN</name>
<comment type="caution">
    <text evidence="1">The sequence shown here is derived from an EMBL/GenBank/DDBJ whole genome shotgun (WGS) entry which is preliminary data.</text>
</comment>
<protein>
    <submittedName>
        <fullName evidence="1">Uncharacterized protein</fullName>
    </submittedName>
</protein>
<dbReference type="EMBL" id="DQTV01000052">
    <property type="protein sequence ID" value="HIP57003.1"/>
    <property type="molecule type" value="Genomic_DNA"/>
</dbReference>
<sequence length="229" mass="26644">MIEKLGLDYLKLSHDEYQAILTKIVDLLRGEASTINMDTIVRRFKRNLEAMYKIIASMLLEIRDQLMDEQLEFVVNNIGDAVLAYAPKLYSEAIKRGRLDLVDRLRSEWDRAWVLRRQTALPVRCPKCGFSALMPDLTCLVCGSTIDEKLLKEKLNFRELLREFVKSYPREVVETTIKYGYVYLTSYGIKPPTEKRDPLDIEVVLSRDEKEYLINLLKNEHEEGEAHGI</sequence>
<proteinExistence type="predicted"/>